<dbReference type="EMBL" id="FNRP01000039">
    <property type="protein sequence ID" value="SEB15102.1"/>
    <property type="molecule type" value="Genomic_DNA"/>
</dbReference>
<sequence>MTQEEMLSQMNSMLQSLQQVNASQAETIIRLTRQNESLQNRLNELTAQVAWLNRQLFGHKSEKLPSLDSSQPDLFGDFLPDNAAELEKAREAAVQTITKETVESKKRERNNRRIMEGLPVLERVIIEPEDIDLELYRKIGEEVTRVVEHKPGQLYIKEIVRPKYALKDNTSLPPLGRKGVEIAAMPLLPIYKGIAGPTLLAEILLQKYEYHLPFYRQVKQLHHLGFKASESTIDGWFKPAVELLKPLYEVLRQEIMKSDYIQGDETTVPVLDKAGHQTNKEYLWMVRAVVERLVLFHYDKGSRSGTVIGQLAKDFKGYFQCDGFEGYESAFKANPNVRLVNCMAHIRRYFEQALAENRQMAEHALKEIQLLYRIEHDCDQMQLTENERMGKRQELAGPIMDALKLWMETEGIKYSPNSLTGKAITYAYTRWENMMRYLQDGRIHIDNNLAENAIRPITLGRKNYLFCGDHQAAVSMSVVCSLLATCKAHKVNPRTYLNDVIARRPYMQKANYEELLQMLPHKWKERNKE</sequence>
<evidence type="ECO:0000259" key="2">
    <source>
        <dbReference type="Pfam" id="PF03050"/>
    </source>
</evidence>
<feature type="coiled-coil region" evidence="1">
    <location>
        <begin position="21"/>
        <end position="55"/>
    </location>
</feature>
<evidence type="ECO:0000259" key="3">
    <source>
        <dbReference type="Pfam" id="PF13007"/>
    </source>
</evidence>
<evidence type="ECO:0000256" key="1">
    <source>
        <dbReference type="SAM" id="Coils"/>
    </source>
</evidence>
<reference evidence="5 6" key="1">
    <citation type="submission" date="2016-10" db="EMBL/GenBank/DDBJ databases">
        <authorList>
            <person name="de Groot N.N."/>
        </authorList>
    </citation>
    <scope>NUCLEOTIDE SEQUENCE [LARGE SCALE GENOMIC DNA]</scope>
    <source>
        <strain evidence="5 6">NLAE-zl-G339</strain>
    </source>
</reference>
<dbReference type="InterPro" id="IPR039552">
    <property type="entry name" value="IS66_C"/>
</dbReference>
<dbReference type="RefSeq" id="WP_074708607.1">
    <property type="nucleotide sequence ID" value="NZ_FNRP01000039.1"/>
</dbReference>
<dbReference type="PANTHER" id="PTHR33678:SF1">
    <property type="entry name" value="BLL1576 PROTEIN"/>
    <property type="match status" value="1"/>
</dbReference>
<dbReference type="InterPro" id="IPR024463">
    <property type="entry name" value="Transposase_TnpC_homeodom"/>
</dbReference>
<feature type="domain" description="Transposase IS66 C-terminal" evidence="4">
    <location>
        <begin position="481"/>
        <end position="516"/>
    </location>
</feature>
<dbReference type="AlphaFoldDB" id="A0A1H4H270"/>
<evidence type="ECO:0000259" key="4">
    <source>
        <dbReference type="Pfam" id="PF13817"/>
    </source>
</evidence>
<name>A0A1H4H270_9BACE</name>
<dbReference type="Pfam" id="PF13817">
    <property type="entry name" value="DDE_Tnp_IS66_C"/>
    <property type="match status" value="1"/>
</dbReference>
<dbReference type="InterPro" id="IPR052344">
    <property type="entry name" value="Transposase-related"/>
</dbReference>
<dbReference type="Proteomes" id="UP000183040">
    <property type="component" value="Unassembled WGS sequence"/>
</dbReference>
<evidence type="ECO:0000313" key="6">
    <source>
        <dbReference type="Proteomes" id="UP000183040"/>
    </source>
</evidence>
<dbReference type="Pfam" id="PF03050">
    <property type="entry name" value="DDE_Tnp_IS66"/>
    <property type="match status" value="1"/>
</dbReference>
<accession>A0A1H4H270</accession>
<dbReference type="InterPro" id="IPR004291">
    <property type="entry name" value="Transposase_IS66_central"/>
</dbReference>
<evidence type="ECO:0000313" key="5">
    <source>
        <dbReference type="EMBL" id="SEB15102.1"/>
    </source>
</evidence>
<dbReference type="Pfam" id="PF13007">
    <property type="entry name" value="LZ_Tnp_IS66"/>
    <property type="match status" value="1"/>
</dbReference>
<feature type="domain" description="Transposase TnpC homeodomain" evidence="3">
    <location>
        <begin position="44"/>
        <end position="120"/>
    </location>
</feature>
<organism evidence="5 6">
    <name type="scientific">Bacteroides xylanisolvens</name>
    <dbReference type="NCBI Taxonomy" id="371601"/>
    <lineage>
        <taxon>Bacteria</taxon>
        <taxon>Pseudomonadati</taxon>
        <taxon>Bacteroidota</taxon>
        <taxon>Bacteroidia</taxon>
        <taxon>Bacteroidales</taxon>
        <taxon>Bacteroidaceae</taxon>
        <taxon>Bacteroides</taxon>
    </lineage>
</organism>
<keyword evidence="1" id="KW-0175">Coiled coil</keyword>
<gene>
    <name evidence="5" type="ORF">SAMN04487924_13915</name>
</gene>
<protein>
    <submittedName>
        <fullName evidence="5">Transposase</fullName>
    </submittedName>
</protein>
<dbReference type="NCBIfam" id="NF033517">
    <property type="entry name" value="transpos_IS66"/>
    <property type="match status" value="1"/>
</dbReference>
<dbReference type="PANTHER" id="PTHR33678">
    <property type="entry name" value="BLL1576 PROTEIN"/>
    <property type="match status" value="1"/>
</dbReference>
<feature type="domain" description="Transposase IS66 central" evidence="2">
    <location>
        <begin position="192"/>
        <end position="473"/>
    </location>
</feature>
<proteinExistence type="predicted"/>